<feature type="transmembrane region" description="Helical" evidence="1">
    <location>
        <begin position="7"/>
        <end position="27"/>
    </location>
</feature>
<organism evidence="2 3">
    <name type="scientific">Aromatoleum anaerobium</name>
    <dbReference type="NCBI Taxonomy" id="182180"/>
    <lineage>
        <taxon>Bacteria</taxon>
        <taxon>Pseudomonadati</taxon>
        <taxon>Pseudomonadota</taxon>
        <taxon>Betaproteobacteria</taxon>
        <taxon>Rhodocyclales</taxon>
        <taxon>Rhodocyclaceae</taxon>
        <taxon>Aromatoleum</taxon>
    </lineage>
</organism>
<evidence type="ECO:0000313" key="3">
    <source>
        <dbReference type="Proteomes" id="UP000615989"/>
    </source>
</evidence>
<feature type="transmembrane region" description="Helical" evidence="1">
    <location>
        <begin position="66"/>
        <end position="87"/>
    </location>
</feature>
<reference evidence="2" key="1">
    <citation type="submission" date="2019-12" db="EMBL/GenBank/DDBJ databases">
        <title>Comparative genomics gives insights into the taxonomy of the Azoarcus-Aromatoleum group and reveals separate origins of nif in the plant-associated Azoarcus and non-plant-associated Aromatoleum sub-groups.</title>
        <authorList>
            <person name="Lafos M."/>
            <person name="Maluk M."/>
            <person name="Batista M."/>
            <person name="Junghare M."/>
            <person name="Carmona M."/>
            <person name="Faoro H."/>
            <person name="Cruz L.M."/>
            <person name="Battistoni F."/>
            <person name="De Souza E."/>
            <person name="Pedrosa F."/>
            <person name="Chen W.-M."/>
            <person name="Poole P.S."/>
            <person name="Dixon R.A."/>
            <person name="James E.K."/>
        </authorList>
    </citation>
    <scope>NUCLEOTIDE SEQUENCE</scope>
    <source>
        <strain evidence="2">LuFRes1</strain>
    </source>
</reference>
<evidence type="ECO:0000313" key="2">
    <source>
        <dbReference type="EMBL" id="NMG26222.1"/>
    </source>
</evidence>
<dbReference type="Proteomes" id="UP000615989">
    <property type="component" value="Unassembled WGS sequence"/>
</dbReference>
<evidence type="ECO:0000256" key="1">
    <source>
        <dbReference type="SAM" id="Phobius"/>
    </source>
</evidence>
<keyword evidence="1" id="KW-0472">Membrane</keyword>
<name>A0ABX1PSF8_9RHOO</name>
<dbReference type="EMBL" id="WTVG01000059">
    <property type="protein sequence ID" value="NMG26222.1"/>
    <property type="molecule type" value="Genomic_DNA"/>
</dbReference>
<keyword evidence="3" id="KW-1185">Reference proteome</keyword>
<sequence length="89" mass="9796">MFKLVTARVLFAIGLVAIVFLSGGGFIPAFMTLYVIIGYILFCEFTIARFIKARITPPLSISQKSLALLPWFFPFAAMALAVLIPLLRG</sequence>
<evidence type="ECO:0008006" key="4">
    <source>
        <dbReference type="Google" id="ProtNLM"/>
    </source>
</evidence>
<gene>
    <name evidence="2" type="ORF">GO606_16165</name>
</gene>
<protein>
    <recommendedName>
        <fullName evidence="4">Phosphatidate cytidylyltransferase</fullName>
    </recommendedName>
</protein>
<dbReference type="RefSeq" id="WP_169119550.1">
    <property type="nucleotide sequence ID" value="NZ_WTVG02000038.1"/>
</dbReference>
<feature type="transmembrane region" description="Helical" evidence="1">
    <location>
        <begin position="33"/>
        <end position="51"/>
    </location>
</feature>
<accession>A0ABX1PSF8</accession>
<keyword evidence="1" id="KW-1133">Transmembrane helix</keyword>
<keyword evidence="1" id="KW-0812">Transmembrane</keyword>
<comment type="caution">
    <text evidence="2">The sequence shown here is derived from an EMBL/GenBank/DDBJ whole genome shotgun (WGS) entry which is preliminary data.</text>
</comment>
<proteinExistence type="predicted"/>